<protein>
    <submittedName>
        <fullName evidence="1">Uncharacterized protein</fullName>
    </submittedName>
</protein>
<proteinExistence type="predicted"/>
<name>A0AAW1LQR6_POPJA</name>
<evidence type="ECO:0000313" key="2">
    <source>
        <dbReference type="Proteomes" id="UP001458880"/>
    </source>
</evidence>
<comment type="caution">
    <text evidence="1">The sequence shown here is derived from an EMBL/GenBank/DDBJ whole genome shotgun (WGS) entry which is preliminary data.</text>
</comment>
<accession>A0AAW1LQR6</accession>
<keyword evidence="2" id="KW-1185">Reference proteome</keyword>
<gene>
    <name evidence="1" type="ORF">QE152_g12690</name>
</gene>
<dbReference type="AlphaFoldDB" id="A0AAW1LQR6"/>
<evidence type="ECO:0000313" key="1">
    <source>
        <dbReference type="EMBL" id="KAK9736187.1"/>
    </source>
</evidence>
<organism evidence="1 2">
    <name type="scientific">Popillia japonica</name>
    <name type="common">Japanese beetle</name>
    <dbReference type="NCBI Taxonomy" id="7064"/>
    <lineage>
        <taxon>Eukaryota</taxon>
        <taxon>Metazoa</taxon>
        <taxon>Ecdysozoa</taxon>
        <taxon>Arthropoda</taxon>
        <taxon>Hexapoda</taxon>
        <taxon>Insecta</taxon>
        <taxon>Pterygota</taxon>
        <taxon>Neoptera</taxon>
        <taxon>Endopterygota</taxon>
        <taxon>Coleoptera</taxon>
        <taxon>Polyphaga</taxon>
        <taxon>Scarabaeiformia</taxon>
        <taxon>Scarabaeidae</taxon>
        <taxon>Rutelinae</taxon>
        <taxon>Popillia</taxon>
    </lineage>
</organism>
<sequence>MNTVLDGNDDDTIGEFSEVADSFSSSECDDMNTVLDGEETNHLTPILASITFVSSDSFQLQIIDQSK</sequence>
<dbReference type="EMBL" id="JASPKY010000117">
    <property type="protein sequence ID" value="KAK9736187.1"/>
    <property type="molecule type" value="Genomic_DNA"/>
</dbReference>
<reference evidence="1 2" key="1">
    <citation type="journal article" date="2024" name="BMC Genomics">
        <title>De novo assembly and annotation of Popillia japonica's genome with initial clues to its potential as an invasive pest.</title>
        <authorList>
            <person name="Cucini C."/>
            <person name="Boschi S."/>
            <person name="Funari R."/>
            <person name="Cardaioli E."/>
            <person name="Iannotti N."/>
            <person name="Marturano G."/>
            <person name="Paoli F."/>
            <person name="Bruttini M."/>
            <person name="Carapelli A."/>
            <person name="Frati F."/>
            <person name="Nardi F."/>
        </authorList>
    </citation>
    <scope>NUCLEOTIDE SEQUENCE [LARGE SCALE GENOMIC DNA]</scope>
    <source>
        <strain evidence="1">DMR45628</strain>
    </source>
</reference>
<dbReference type="Proteomes" id="UP001458880">
    <property type="component" value="Unassembled WGS sequence"/>
</dbReference>